<evidence type="ECO:0000313" key="2">
    <source>
        <dbReference type="EMBL" id="TDU31461.1"/>
    </source>
</evidence>
<dbReference type="GO" id="GO:0080032">
    <property type="term" value="F:methyl jasmonate esterase activity"/>
    <property type="evidence" value="ECO:0007669"/>
    <property type="project" value="TreeGrafter"/>
</dbReference>
<dbReference type="Pfam" id="PF12697">
    <property type="entry name" value="Abhydrolase_6"/>
    <property type="match status" value="1"/>
</dbReference>
<dbReference type="OrthoDB" id="9814966at2"/>
<dbReference type="PRINTS" id="PR00111">
    <property type="entry name" value="ABHYDROLASE"/>
</dbReference>
<comment type="caution">
    <text evidence="2">The sequence shown here is derived from an EMBL/GenBank/DDBJ whole genome shotgun (WGS) entry which is preliminary data.</text>
</comment>
<dbReference type="InterPro" id="IPR045889">
    <property type="entry name" value="MES/HNL"/>
</dbReference>
<dbReference type="InterPro" id="IPR000073">
    <property type="entry name" value="AB_hydrolase_1"/>
</dbReference>
<sequence length="240" mass="25871">MSTFILVHGAWHGGWCWYKLAARLRAAGHVVLCPDLPGHGLDRTPIAEVTMAAYVERITQELDAAEEPVVLVGHSMGGAVVTQATEERPERVRHLVYIAAFAPGDGQSVLQLARADPDDRLGKTMVFAADRKSITLKPETIRGSFYADCPDEDLALAQSLLVPQSPAPLGATLRVSAERWGRVPRSYVECTQDMAVSIGAQRTMPGRSGCVKVHTLETGHSPFLAAPDRVAEILKGIAKA</sequence>
<accession>A0A4R7PD46</accession>
<organism evidence="2 3">
    <name type="scientific">Panacagrimonas perspica</name>
    <dbReference type="NCBI Taxonomy" id="381431"/>
    <lineage>
        <taxon>Bacteria</taxon>
        <taxon>Pseudomonadati</taxon>
        <taxon>Pseudomonadota</taxon>
        <taxon>Gammaproteobacteria</taxon>
        <taxon>Nevskiales</taxon>
        <taxon>Nevskiaceae</taxon>
        <taxon>Panacagrimonas</taxon>
    </lineage>
</organism>
<dbReference type="GO" id="GO:0080030">
    <property type="term" value="F:methyl indole-3-acetate esterase activity"/>
    <property type="evidence" value="ECO:0007669"/>
    <property type="project" value="TreeGrafter"/>
</dbReference>
<dbReference type="Gene3D" id="3.40.50.1820">
    <property type="entry name" value="alpha/beta hydrolase"/>
    <property type="match status" value="1"/>
</dbReference>
<dbReference type="RefSeq" id="WP_133880040.1">
    <property type="nucleotide sequence ID" value="NZ_MWIN01000012.1"/>
</dbReference>
<dbReference type="InterPro" id="IPR029058">
    <property type="entry name" value="AB_hydrolase_fold"/>
</dbReference>
<protein>
    <submittedName>
        <fullName evidence="2">Pimeloyl-ACP methyl ester carboxylesterase</fullName>
    </submittedName>
</protein>
<feature type="domain" description="AB hydrolase-1" evidence="1">
    <location>
        <begin position="5"/>
        <end position="232"/>
    </location>
</feature>
<dbReference type="PANTHER" id="PTHR10992:SF1086">
    <property type="entry name" value="AB HYDROLASE-1 DOMAIN-CONTAINING PROTEIN"/>
    <property type="match status" value="1"/>
</dbReference>
<dbReference type="AlphaFoldDB" id="A0A4R7PD46"/>
<reference evidence="2 3" key="1">
    <citation type="submission" date="2019-03" db="EMBL/GenBank/DDBJ databases">
        <title>Genomic Encyclopedia of Type Strains, Phase IV (KMG-IV): sequencing the most valuable type-strain genomes for metagenomic binning, comparative biology and taxonomic classification.</title>
        <authorList>
            <person name="Goeker M."/>
        </authorList>
    </citation>
    <scope>NUCLEOTIDE SEQUENCE [LARGE SCALE GENOMIC DNA]</scope>
    <source>
        <strain evidence="2 3">DSM 26377</strain>
    </source>
</reference>
<evidence type="ECO:0000259" key="1">
    <source>
        <dbReference type="Pfam" id="PF12697"/>
    </source>
</evidence>
<dbReference type="SUPFAM" id="SSF53474">
    <property type="entry name" value="alpha/beta-Hydrolases"/>
    <property type="match status" value="1"/>
</dbReference>
<dbReference type="EMBL" id="SOBT01000008">
    <property type="protein sequence ID" value="TDU31461.1"/>
    <property type="molecule type" value="Genomic_DNA"/>
</dbReference>
<gene>
    <name evidence="2" type="ORF">DFR24_0831</name>
</gene>
<dbReference type="PANTHER" id="PTHR10992">
    <property type="entry name" value="METHYLESTERASE FAMILY MEMBER"/>
    <property type="match status" value="1"/>
</dbReference>
<keyword evidence="3" id="KW-1185">Reference proteome</keyword>
<dbReference type="Proteomes" id="UP000295341">
    <property type="component" value="Unassembled WGS sequence"/>
</dbReference>
<name>A0A4R7PD46_9GAMM</name>
<evidence type="ECO:0000313" key="3">
    <source>
        <dbReference type="Proteomes" id="UP000295341"/>
    </source>
</evidence>
<proteinExistence type="predicted"/>